<keyword evidence="2" id="KW-0456">Lyase</keyword>
<dbReference type="SUPFAM" id="SSF51419">
    <property type="entry name" value="PLP-binding barrel"/>
    <property type="match status" value="1"/>
</dbReference>
<comment type="caution">
    <text evidence="4">The sequence shown here is derived from an EMBL/GenBank/DDBJ whole genome shotgun (WGS) entry which is preliminary data.</text>
</comment>
<dbReference type="GO" id="GO:0036088">
    <property type="term" value="P:D-serine catabolic process"/>
    <property type="evidence" value="ECO:0007669"/>
    <property type="project" value="TreeGrafter"/>
</dbReference>
<comment type="similarity">
    <text evidence="1">Belongs to the DSD1 family.</text>
</comment>
<gene>
    <name evidence="4" type="ORF">F4Y42_20270</name>
</gene>
<protein>
    <submittedName>
        <fullName evidence="4">DSD1 family PLP-dependent enzyme</fullName>
    </submittedName>
</protein>
<dbReference type="InterPro" id="IPR051466">
    <property type="entry name" value="D-amino_acid_metab_enzyme"/>
</dbReference>
<dbReference type="Pfam" id="PF14031">
    <property type="entry name" value="D-ser_dehydrat"/>
    <property type="match status" value="1"/>
</dbReference>
<proteinExistence type="inferred from homology"/>
<accession>A0A6B0YZ84</accession>
<dbReference type="EMBL" id="VXRG01000171">
    <property type="protein sequence ID" value="MXY95781.1"/>
    <property type="molecule type" value="Genomic_DNA"/>
</dbReference>
<dbReference type="Gene3D" id="2.40.37.20">
    <property type="entry name" value="D-serine dehydratase-like domain"/>
    <property type="match status" value="1"/>
</dbReference>
<evidence type="ECO:0000256" key="2">
    <source>
        <dbReference type="ARBA" id="ARBA00023239"/>
    </source>
</evidence>
<dbReference type="Gene3D" id="3.20.20.10">
    <property type="entry name" value="Alanine racemase"/>
    <property type="match status" value="1"/>
</dbReference>
<dbReference type="InterPro" id="IPR029066">
    <property type="entry name" value="PLP-binding_barrel"/>
</dbReference>
<dbReference type="InterPro" id="IPR001608">
    <property type="entry name" value="Ala_racemase_N"/>
</dbReference>
<reference evidence="4" key="1">
    <citation type="submission" date="2019-09" db="EMBL/GenBank/DDBJ databases">
        <title>Characterisation of the sponge microbiome using genome-centric metagenomics.</title>
        <authorList>
            <person name="Engelberts J.P."/>
            <person name="Robbins S.J."/>
            <person name="De Goeij J.M."/>
            <person name="Aranda M."/>
            <person name="Bell S.C."/>
            <person name="Webster N.S."/>
        </authorList>
    </citation>
    <scope>NUCLEOTIDE SEQUENCE</scope>
    <source>
        <strain evidence="4">SB0664_bin_27</strain>
    </source>
</reference>
<dbReference type="PANTHER" id="PTHR28004">
    <property type="entry name" value="ZGC:162816-RELATED"/>
    <property type="match status" value="1"/>
</dbReference>
<dbReference type="SMART" id="SM01119">
    <property type="entry name" value="D-ser_dehydrat"/>
    <property type="match status" value="1"/>
</dbReference>
<dbReference type="PANTHER" id="PTHR28004:SF2">
    <property type="entry name" value="D-SERINE DEHYDRATASE"/>
    <property type="match status" value="1"/>
</dbReference>
<dbReference type="AlphaFoldDB" id="A0A6B0YZ84"/>
<dbReference type="InterPro" id="IPR042208">
    <property type="entry name" value="D-ser_dehydrat-like_sf"/>
</dbReference>
<evidence type="ECO:0000256" key="1">
    <source>
        <dbReference type="ARBA" id="ARBA00005323"/>
    </source>
</evidence>
<evidence type="ECO:0000259" key="3">
    <source>
        <dbReference type="SMART" id="SM01119"/>
    </source>
</evidence>
<organism evidence="4">
    <name type="scientific">Caldilineaceae bacterium SB0664_bin_27</name>
    <dbReference type="NCBI Taxonomy" id="2605260"/>
    <lineage>
        <taxon>Bacteria</taxon>
        <taxon>Bacillati</taxon>
        <taxon>Chloroflexota</taxon>
        <taxon>Caldilineae</taxon>
        <taxon>Caldilineales</taxon>
        <taxon>Caldilineaceae</taxon>
    </lineage>
</organism>
<dbReference type="InterPro" id="IPR026956">
    <property type="entry name" value="D-ser_dehydrat-like_dom"/>
</dbReference>
<sequence>MTEIGRAKEQLDTPTLWVDLDILERNIALLMDNFNDAGVNWRPHTKGIKIPAIAHKMIDAGALGVTCAKPGEAEVMVAAGVRDILIANQVVGAQKYARIAALQRHASVKIAVDNTATLEELGAAAQAIGVEIPVVVELNVGMNRAGVEPGSAAVALAGAVHEQDGLCLAGMMAWEGHTLDIQDDDERAGAIQQCIGQLAASVQAGRDAGLPVEIVSCGGSGTMDVTMHQPEVTEIQAGGAIFGDATYQMWGVPTDPALFGQAVVTSRPAPDRIVTDAGFKTLPGMERQPKAVSLDNVVNISASAEHGVITLSEPNKSVQVGDVLDFIVGYGDATVFLHDAMYGVRDGIVETVWPISGRGKLR</sequence>
<dbReference type="Pfam" id="PF01168">
    <property type="entry name" value="Ala_racemase_N"/>
    <property type="match status" value="1"/>
</dbReference>
<feature type="domain" description="D-serine dehydratase-like" evidence="3">
    <location>
        <begin position="257"/>
        <end position="345"/>
    </location>
</feature>
<dbReference type="GO" id="GO:0008721">
    <property type="term" value="F:D-serine ammonia-lyase activity"/>
    <property type="evidence" value="ECO:0007669"/>
    <property type="project" value="TreeGrafter"/>
</dbReference>
<evidence type="ECO:0000313" key="4">
    <source>
        <dbReference type="EMBL" id="MXY95781.1"/>
    </source>
</evidence>
<name>A0A6B0YZ84_9CHLR</name>